<gene>
    <name evidence="1" type="ORF">CSV86_001165</name>
</gene>
<sequence length="199" mass="22472">MNNHVPEYFETPLTLAVIRLFDRVLPLLEGKPSGAFKAYIFGGCALHMLTNARGSADVDAELEIAAGVNRTEIIALLDGEPEDYELNGRDMQVQYDTRFNTSLCPIHEDFNERAIPLSPGQEAARLQVFVAATIDLIITKLGRFTDRDHEDIRTLIRTRNVNLKSLDMLARQAIDYCPCDKSTTLSYLRLVLDEFGYQF</sequence>
<protein>
    <submittedName>
        <fullName evidence="1">Uncharacterized protein</fullName>
    </submittedName>
</protein>
<dbReference type="RefSeq" id="WP_009401161.1">
    <property type="nucleotide sequence ID" value="NZ_AMWJ02000001.1"/>
</dbReference>
<dbReference type="AlphaFoldDB" id="L1LZG2"/>
<dbReference type="EMBL" id="AMWJ02000001">
    <property type="protein sequence ID" value="NNJ13979.1"/>
    <property type="molecule type" value="Genomic_DNA"/>
</dbReference>
<dbReference type="Pfam" id="PF19502">
    <property type="entry name" value="DUF6036"/>
    <property type="match status" value="1"/>
</dbReference>
<dbReference type="InterPro" id="IPR045792">
    <property type="entry name" value="DUF6036"/>
</dbReference>
<accession>L1LZG2</accession>
<keyword evidence="2" id="KW-1185">Reference proteome</keyword>
<evidence type="ECO:0000313" key="1">
    <source>
        <dbReference type="EMBL" id="NNJ13979.1"/>
    </source>
</evidence>
<organism evidence="1 2">
    <name type="scientific">Pseudomonas bharatica CSV86</name>
    <dbReference type="NCBI Taxonomy" id="1005395"/>
    <lineage>
        <taxon>Bacteria</taxon>
        <taxon>Pseudomonadati</taxon>
        <taxon>Pseudomonadota</taxon>
        <taxon>Gammaproteobacteria</taxon>
        <taxon>Pseudomonadales</taxon>
        <taxon>Pseudomonadaceae</taxon>
        <taxon>Pseudomonas</taxon>
        <taxon>Pseudomonas bharatica</taxon>
    </lineage>
</organism>
<dbReference type="eggNOG" id="ENOG503300K">
    <property type="taxonomic scope" value="Bacteria"/>
</dbReference>
<dbReference type="OrthoDB" id="5865827at2"/>
<name>L1LZG2_9PSED</name>
<proteinExistence type="predicted"/>
<reference evidence="1 2" key="1">
    <citation type="journal article" date="2013" name="Genome Announc.">
        <title>Genome Sequence of Naphthalene-Degrading Soil Bacterium Pseudomonas putida CSV86.</title>
        <authorList>
            <person name="Phale P.S."/>
            <person name="Paliwal V."/>
            <person name="Raju S.C."/>
            <person name="Modak A."/>
            <person name="Purohit H.J."/>
        </authorList>
    </citation>
    <scope>NUCLEOTIDE SEQUENCE [LARGE SCALE GENOMIC DNA]</scope>
    <source>
        <strain evidence="1 2">CSV86</strain>
    </source>
</reference>
<comment type="caution">
    <text evidence="1">The sequence shown here is derived from an EMBL/GenBank/DDBJ whole genome shotgun (WGS) entry which is preliminary data.</text>
</comment>
<dbReference type="Proteomes" id="UP000010448">
    <property type="component" value="Unassembled WGS sequence"/>
</dbReference>
<evidence type="ECO:0000313" key="2">
    <source>
        <dbReference type="Proteomes" id="UP000010448"/>
    </source>
</evidence>